<keyword evidence="4" id="KW-1003">Cell membrane</keyword>
<reference evidence="11" key="1">
    <citation type="submission" date="2016-10" db="EMBL/GenBank/DDBJ databases">
        <authorList>
            <person name="de Groot N.N."/>
        </authorList>
    </citation>
    <scope>NUCLEOTIDE SEQUENCE</scope>
</reference>
<evidence type="ECO:0000256" key="9">
    <source>
        <dbReference type="SAM" id="Phobius"/>
    </source>
</evidence>
<protein>
    <submittedName>
        <fullName evidence="11">General secretion pathway protein F</fullName>
    </submittedName>
</protein>
<evidence type="ECO:0000256" key="1">
    <source>
        <dbReference type="ARBA" id="ARBA00004429"/>
    </source>
</evidence>
<dbReference type="InterPro" id="IPR003004">
    <property type="entry name" value="GspF/PilC"/>
</dbReference>
<dbReference type="PROSITE" id="PS00874">
    <property type="entry name" value="T2SP_F"/>
    <property type="match status" value="1"/>
</dbReference>
<comment type="subcellular location">
    <subcellularLocation>
        <location evidence="1">Cell inner membrane</location>
        <topology evidence="1">Multi-pass membrane protein</topology>
    </subcellularLocation>
</comment>
<evidence type="ECO:0000256" key="7">
    <source>
        <dbReference type="ARBA" id="ARBA00022989"/>
    </source>
</evidence>
<evidence type="ECO:0000256" key="8">
    <source>
        <dbReference type="ARBA" id="ARBA00023136"/>
    </source>
</evidence>
<evidence type="ECO:0000256" key="4">
    <source>
        <dbReference type="ARBA" id="ARBA00022475"/>
    </source>
</evidence>
<name>A0A1W1DZZ5_9ZZZZ</name>
<dbReference type="PANTHER" id="PTHR30012:SF0">
    <property type="entry name" value="TYPE II SECRETION SYSTEM PROTEIN F-RELATED"/>
    <property type="match status" value="1"/>
</dbReference>
<dbReference type="PANTHER" id="PTHR30012">
    <property type="entry name" value="GENERAL SECRETION PATHWAY PROTEIN"/>
    <property type="match status" value="1"/>
</dbReference>
<evidence type="ECO:0000259" key="10">
    <source>
        <dbReference type="Pfam" id="PF00482"/>
    </source>
</evidence>
<feature type="domain" description="Type II secretion system protein GspF" evidence="10">
    <location>
        <begin position="69"/>
        <end position="191"/>
    </location>
</feature>
<feature type="domain" description="Type II secretion system protein GspF" evidence="10">
    <location>
        <begin position="271"/>
        <end position="393"/>
    </location>
</feature>
<dbReference type="EMBL" id="FPHY01000181">
    <property type="protein sequence ID" value="SFV87290.1"/>
    <property type="molecule type" value="Genomic_DNA"/>
</dbReference>
<evidence type="ECO:0000256" key="5">
    <source>
        <dbReference type="ARBA" id="ARBA00022519"/>
    </source>
</evidence>
<dbReference type="Pfam" id="PF00482">
    <property type="entry name" value="T2SSF"/>
    <property type="match status" value="2"/>
</dbReference>
<keyword evidence="8 9" id="KW-0472">Membrane</keyword>
<evidence type="ECO:0000256" key="6">
    <source>
        <dbReference type="ARBA" id="ARBA00022692"/>
    </source>
</evidence>
<gene>
    <name evidence="11" type="ORF">MNB_SUP05-SYMBIONT-4-1056</name>
</gene>
<evidence type="ECO:0000256" key="2">
    <source>
        <dbReference type="ARBA" id="ARBA00005745"/>
    </source>
</evidence>
<keyword evidence="7 9" id="KW-1133">Transmembrane helix</keyword>
<feature type="transmembrane region" description="Helical" evidence="9">
    <location>
        <begin position="164"/>
        <end position="189"/>
    </location>
</feature>
<dbReference type="PRINTS" id="PR00812">
    <property type="entry name" value="BCTERIALGSPF"/>
</dbReference>
<keyword evidence="3" id="KW-0813">Transport</keyword>
<sequence>MSVFEYKAIDAKGKKSTGFIESDTEKSARQQLQSQQLTLLEVNASNRKPSQTKSWFEPKLSVADTTVITRQLASLLQASMPIDEALQTIGQNSSKKHIRKIVGQIRSSVIEGKSLAESLTLNAKQLPLYFISSVEAGERTGELGQVLGKLADEIQNQEKFKKKIAAALIYPIMISIVAIIVVTSLLIFVVPQIVSIFDDSDQTLPPLTIAVIAASDFLTNNIELIISLLIALYIATKLAFRQENIKIAWQQLLGKTPVIGYLLINANAARFSRTFALLHESGTPVLVALTNAANALSYLPMKQAVLIATEKVREGSTIFKALQMQNALPSLSLYMLASGEASGQLSEMLNKSAEDQEADLDNYTTKIISLFEPLMILLMGGIVLLIVLAILLPIFELNQIDL</sequence>
<dbReference type="InterPro" id="IPR042094">
    <property type="entry name" value="T2SS_GspF_sf"/>
</dbReference>
<feature type="transmembrane region" description="Helical" evidence="9">
    <location>
        <begin position="209"/>
        <end position="235"/>
    </location>
</feature>
<proteinExistence type="inferred from homology"/>
<keyword evidence="5" id="KW-0997">Cell inner membrane</keyword>
<dbReference type="InterPro" id="IPR001992">
    <property type="entry name" value="T2SS_GspF/T4SS_PilC_CS"/>
</dbReference>
<keyword evidence="6 9" id="KW-0812">Transmembrane</keyword>
<dbReference type="Gene3D" id="1.20.81.30">
    <property type="entry name" value="Type II secretion system (T2SS), domain F"/>
    <property type="match status" value="2"/>
</dbReference>
<comment type="similarity">
    <text evidence="2">Belongs to the GSP F family.</text>
</comment>
<dbReference type="GO" id="GO:0015628">
    <property type="term" value="P:protein secretion by the type II secretion system"/>
    <property type="evidence" value="ECO:0007669"/>
    <property type="project" value="TreeGrafter"/>
</dbReference>
<feature type="transmembrane region" description="Helical" evidence="9">
    <location>
        <begin position="374"/>
        <end position="395"/>
    </location>
</feature>
<dbReference type="InterPro" id="IPR018076">
    <property type="entry name" value="T2SS_GspF_dom"/>
</dbReference>
<dbReference type="GO" id="GO:0005886">
    <property type="term" value="C:plasma membrane"/>
    <property type="evidence" value="ECO:0007669"/>
    <property type="project" value="UniProtKB-SubCell"/>
</dbReference>
<evidence type="ECO:0000313" key="11">
    <source>
        <dbReference type="EMBL" id="SFV87290.1"/>
    </source>
</evidence>
<dbReference type="AlphaFoldDB" id="A0A1W1DZZ5"/>
<organism evidence="11">
    <name type="scientific">hydrothermal vent metagenome</name>
    <dbReference type="NCBI Taxonomy" id="652676"/>
    <lineage>
        <taxon>unclassified sequences</taxon>
        <taxon>metagenomes</taxon>
        <taxon>ecological metagenomes</taxon>
    </lineage>
</organism>
<evidence type="ECO:0000256" key="3">
    <source>
        <dbReference type="ARBA" id="ARBA00022448"/>
    </source>
</evidence>
<accession>A0A1W1DZZ5</accession>
<dbReference type="FunFam" id="1.20.81.30:FF:000001">
    <property type="entry name" value="Type II secretion system protein F"/>
    <property type="match status" value="1"/>
</dbReference>